<dbReference type="Pfam" id="PF25583">
    <property type="entry name" value="WCX"/>
    <property type="match status" value="1"/>
</dbReference>
<evidence type="ECO:0000256" key="1">
    <source>
        <dbReference type="SAM" id="MobiDB-lite"/>
    </source>
</evidence>
<dbReference type="InterPro" id="IPR026881">
    <property type="entry name" value="WYL_dom"/>
</dbReference>
<dbReference type="PANTHER" id="PTHR34580">
    <property type="match status" value="1"/>
</dbReference>
<dbReference type="EMBL" id="CP044543">
    <property type="protein sequence ID" value="QFI73964.1"/>
    <property type="molecule type" value="Genomic_DNA"/>
</dbReference>
<dbReference type="PANTHER" id="PTHR34580:SF1">
    <property type="entry name" value="PROTEIN PAFC"/>
    <property type="match status" value="1"/>
</dbReference>
<evidence type="ECO:0000313" key="4">
    <source>
        <dbReference type="EMBL" id="QFI73964.1"/>
    </source>
</evidence>
<feature type="compositionally biased region" description="Polar residues" evidence="1">
    <location>
        <begin position="343"/>
        <end position="352"/>
    </location>
</feature>
<dbReference type="Pfam" id="PF13280">
    <property type="entry name" value="WYL"/>
    <property type="match status" value="1"/>
</dbReference>
<organism evidence="4 5">
    <name type="scientific">Bradyrhizobium betae</name>
    <dbReference type="NCBI Taxonomy" id="244734"/>
    <lineage>
        <taxon>Bacteria</taxon>
        <taxon>Pseudomonadati</taxon>
        <taxon>Pseudomonadota</taxon>
        <taxon>Alphaproteobacteria</taxon>
        <taxon>Hyphomicrobiales</taxon>
        <taxon>Nitrobacteraceae</taxon>
        <taxon>Bradyrhizobium</taxon>
    </lineage>
</organism>
<dbReference type="OrthoDB" id="7626446at2"/>
<sequence length="352" mass="39682">MRYEKLEALLRVALDMRASAEGISLEEIQRSYGISRRTAERMRDAIERVFPQMEQANPGEVPKRWRIRSGPIANLAGISTEELAALSTAAHIAKRDSIADLSARLETLAAKLKSLIRPESARRIGPDLEALMEAEGIALRPGPRLAISNALLEDLRHTILACKKIRLHYRARGTGKLSHQLVCPYGFLYGNRHYLVAYSLEDTVNDYRLFSLANIEKLEVHQGSFRRRKDFSLQGFAERSFGVFQEDPLDVVWRFTPQAAPDARQYLFHPAQAFEDQPDGSLLVRFRAGGALEMCWHLFTWGDQVRVVEPTQLRALLQEQIRKVDKVGRDPGSKRGAAAPKSITPQSSGKIR</sequence>
<evidence type="ECO:0000259" key="3">
    <source>
        <dbReference type="Pfam" id="PF25583"/>
    </source>
</evidence>
<feature type="domain" description="WCX" evidence="3">
    <location>
        <begin position="248"/>
        <end position="323"/>
    </location>
</feature>
<evidence type="ECO:0000259" key="2">
    <source>
        <dbReference type="Pfam" id="PF13280"/>
    </source>
</evidence>
<proteinExistence type="predicted"/>
<reference evidence="5" key="1">
    <citation type="submission" date="2019-10" db="EMBL/GenBank/DDBJ databases">
        <title>Complete Genome Sequence of Bradyrhizobium betae type strain PL7HG1T.</title>
        <authorList>
            <person name="Bromfield E.S.P."/>
            <person name="Cloutier S."/>
        </authorList>
    </citation>
    <scope>NUCLEOTIDE SEQUENCE [LARGE SCALE GENOMIC DNA]</scope>
    <source>
        <strain evidence="5">PL7HG1</strain>
    </source>
</reference>
<feature type="domain" description="WYL" evidence="2">
    <location>
        <begin position="151"/>
        <end position="220"/>
    </location>
</feature>
<protein>
    <submittedName>
        <fullName evidence="4">WYL domain-containing protein</fullName>
    </submittedName>
</protein>
<gene>
    <name evidence="4" type="ORF">F8237_17045</name>
</gene>
<evidence type="ECO:0000313" key="5">
    <source>
        <dbReference type="Proteomes" id="UP000325641"/>
    </source>
</evidence>
<feature type="region of interest" description="Disordered" evidence="1">
    <location>
        <begin position="326"/>
        <end position="352"/>
    </location>
</feature>
<dbReference type="PROSITE" id="PS52050">
    <property type="entry name" value="WYL"/>
    <property type="match status" value="1"/>
</dbReference>
<dbReference type="InterPro" id="IPR051534">
    <property type="entry name" value="CBASS_pafABC_assoc_protein"/>
</dbReference>
<name>A0A5P6P7T4_9BRAD</name>
<dbReference type="Proteomes" id="UP000325641">
    <property type="component" value="Chromosome"/>
</dbReference>
<accession>A0A5P6P7T4</accession>
<dbReference type="AlphaFoldDB" id="A0A5P6P7T4"/>
<dbReference type="KEGG" id="bbet:F8237_17045"/>
<dbReference type="InterPro" id="IPR057727">
    <property type="entry name" value="WCX_dom"/>
</dbReference>
<dbReference type="RefSeq" id="WP_151646417.1">
    <property type="nucleotide sequence ID" value="NZ_CP044543.1"/>
</dbReference>